<sequence length="280" mass="29693">MDVGQAFLLEDEKQDDGWLPTRQPGSFPSAGVRRRFGGLTSAWERFTVDHLEGADAKFVPKAGGGGKEFDPLRDGPLRYLGYANECGEAFAAWLPLGGVPLSYAIAIGYVLVDTADKGVNAFQMAQQELGGNTALHPEVDTPRLEKLLALERAMDTVVWQLLASVACPGYTIHTVVALMHAALLPVEALEPVRAALDSAAAALSISGPALLEVVDKSLPTAAGLAAIPFIVHPIDNVVHLLLNVTMRPAMRKYICGAGQGALADLEICEDCQLQGEAAEP</sequence>
<dbReference type="EMBL" id="JALJOU010000041">
    <property type="protein sequence ID" value="KAK9832483.1"/>
    <property type="molecule type" value="Genomic_DNA"/>
</dbReference>
<name>A0AAW1RFX1_9CHLO</name>
<comment type="similarity">
    <text evidence="1">Belongs to the MTFP1 family.</text>
</comment>
<dbReference type="Proteomes" id="UP001445335">
    <property type="component" value="Unassembled WGS sequence"/>
</dbReference>
<evidence type="ECO:0000313" key="5">
    <source>
        <dbReference type="Proteomes" id="UP001445335"/>
    </source>
</evidence>
<dbReference type="PANTHER" id="PTHR11001">
    <property type="entry name" value="MITOCHONDRIAL FISSION PROCESS PROTEIN 1"/>
    <property type="match status" value="1"/>
</dbReference>
<evidence type="ECO:0000256" key="1">
    <source>
        <dbReference type="ARBA" id="ARBA00009224"/>
    </source>
</evidence>
<evidence type="ECO:0000256" key="3">
    <source>
        <dbReference type="ARBA" id="ARBA00029631"/>
    </source>
</evidence>
<comment type="caution">
    <text evidence="4">The sequence shown here is derived from an EMBL/GenBank/DDBJ whole genome shotgun (WGS) entry which is preliminary data.</text>
</comment>
<accession>A0AAW1RFX1</accession>
<dbReference type="InterPro" id="IPR019560">
    <property type="entry name" value="Mitochondrial_18_kDa_protein"/>
</dbReference>
<proteinExistence type="inferred from homology"/>
<dbReference type="PANTHER" id="PTHR11001:SF2">
    <property type="entry name" value="MITOCHONDRIAL FISSION PROCESS PROTEIN 1"/>
    <property type="match status" value="1"/>
</dbReference>
<dbReference type="AlphaFoldDB" id="A0AAW1RFX1"/>
<protein>
    <recommendedName>
        <fullName evidence="2">Mitochondrial fission process protein 1</fullName>
    </recommendedName>
    <alternativeName>
        <fullName evidence="3">Mitochondrial 18 kDa protein</fullName>
    </alternativeName>
</protein>
<dbReference type="GO" id="GO:0005739">
    <property type="term" value="C:mitochondrion"/>
    <property type="evidence" value="ECO:0007669"/>
    <property type="project" value="TreeGrafter"/>
</dbReference>
<gene>
    <name evidence="4" type="ORF">WJX81_000847</name>
</gene>
<reference evidence="4 5" key="1">
    <citation type="journal article" date="2024" name="Nat. Commun.">
        <title>Phylogenomics reveals the evolutionary origins of lichenization in chlorophyte algae.</title>
        <authorList>
            <person name="Puginier C."/>
            <person name="Libourel C."/>
            <person name="Otte J."/>
            <person name="Skaloud P."/>
            <person name="Haon M."/>
            <person name="Grisel S."/>
            <person name="Petersen M."/>
            <person name="Berrin J.G."/>
            <person name="Delaux P.M."/>
            <person name="Dal Grande F."/>
            <person name="Keller J."/>
        </authorList>
    </citation>
    <scope>NUCLEOTIDE SEQUENCE [LARGE SCALE GENOMIC DNA]</scope>
    <source>
        <strain evidence="4 5">SAG 245.80</strain>
    </source>
</reference>
<evidence type="ECO:0000256" key="2">
    <source>
        <dbReference type="ARBA" id="ARBA00017835"/>
    </source>
</evidence>
<dbReference type="Pfam" id="PF10558">
    <property type="entry name" value="MTP18"/>
    <property type="match status" value="1"/>
</dbReference>
<dbReference type="GO" id="GO:0000266">
    <property type="term" value="P:mitochondrial fission"/>
    <property type="evidence" value="ECO:0007669"/>
    <property type="project" value="TreeGrafter"/>
</dbReference>
<evidence type="ECO:0000313" key="4">
    <source>
        <dbReference type="EMBL" id="KAK9832483.1"/>
    </source>
</evidence>
<keyword evidence="5" id="KW-1185">Reference proteome</keyword>
<organism evidence="4 5">
    <name type="scientific">Elliptochloris bilobata</name>
    <dbReference type="NCBI Taxonomy" id="381761"/>
    <lineage>
        <taxon>Eukaryota</taxon>
        <taxon>Viridiplantae</taxon>
        <taxon>Chlorophyta</taxon>
        <taxon>core chlorophytes</taxon>
        <taxon>Trebouxiophyceae</taxon>
        <taxon>Trebouxiophyceae incertae sedis</taxon>
        <taxon>Elliptochloris clade</taxon>
        <taxon>Elliptochloris</taxon>
    </lineage>
</organism>